<feature type="non-terminal residue" evidence="3">
    <location>
        <position position="291"/>
    </location>
</feature>
<dbReference type="SUPFAM" id="SSF56219">
    <property type="entry name" value="DNase I-like"/>
    <property type="match status" value="1"/>
</dbReference>
<evidence type="ECO:0000259" key="2">
    <source>
        <dbReference type="Pfam" id="PF03372"/>
    </source>
</evidence>
<dbReference type="Pfam" id="PF03372">
    <property type="entry name" value="Exo_endo_phos"/>
    <property type="match status" value="1"/>
</dbReference>
<accession>A0A8S3I1J5</accession>
<dbReference type="GO" id="GO:0003824">
    <property type="term" value="F:catalytic activity"/>
    <property type="evidence" value="ECO:0007669"/>
    <property type="project" value="InterPro"/>
</dbReference>
<comment type="caution">
    <text evidence="3">The sequence shown here is derived from an EMBL/GenBank/DDBJ whole genome shotgun (WGS) entry which is preliminary data.</text>
</comment>
<feature type="compositionally biased region" description="Polar residues" evidence="1">
    <location>
        <begin position="74"/>
        <end position="85"/>
    </location>
</feature>
<protein>
    <recommendedName>
        <fullName evidence="2">Endonuclease/exonuclease/phosphatase domain-containing protein</fullName>
    </recommendedName>
</protein>
<dbReference type="PANTHER" id="PTHR23227">
    <property type="entry name" value="BUCENTAUR RELATED"/>
    <property type="match status" value="1"/>
</dbReference>
<proteinExistence type="predicted"/>
<evidence type="ECO:0000256" key="1">
    <source>
        <dbReference type="SAM" id="MobiDB-lite"/>
    </source>
</evidence>
<dbReference type="Gene3D" id="3.60.10.10">
    <property type="entry name" value="Endonuclease/exonuclease/phosphatase"/>
    <property type="match status" value="1"/>
</dbReference>
<feature type="domain" description="Endonuclease/exonuclease/phosphatase" evidence="2">
    <location>
        <begin position="117"/>
        <end position="259"/>
    </location>
</feature>
<gene>
    <name evidence="3" type="ORF">SMN809_LOCUS72256</name>
</gene>
<dbReference type="CDD" id="cd09076">
    <property type="entry name" value="L1-EN"/>
    <property type="match status" value="1"/>
</dbReference>
<dbReference type="EMBL" id="CAJOBI010325316">
    <property type="protein sequence ID" value="CAF5190863.1"/>
    <property type="molecule type" value="Genomic_DNA"/>
</dbReference>
<reference evidence="3" key="1">
    <citation type="submission" date="2021-02" db="EMBL/GenBank/DDBJ databases">
        <authorList>
            <person name="Nowell W R."/>
        </authorList>
    </citation>
    <scope>NUCLEOTIDE SEQUENCE</scope>
</reference>
<dbReference type="AlphaFoldDB" id="A0A8S3I1J5"/>
<dbReference type="Proteomes" id="UP000676336">
    <property type="component" value="Unassembled WGS sequence"/>
</dbReference>
<feature type="compositionally biased region" description="Low complexity" evidence="1">
    <location>
        <begin position="1"/>
        <end position="65"/>
    </location>
</feature>
<dbReference type="InterPro" id="IPR027124">
    <property type="entry name" value="Swc5/CFDP1/2"/>
</dbReference>
<name>A0A8S3I1J5_9BILA</name>
<dbReference type="InterPro" id="IPR036691">
    <property type="entry name" value="Endo/exonu/phosph_ase_sf"/>
</dbReference>
<dbReference type="InterPro" id="IPR005135">
    <property type="entry name" value="Endo/exonuclease/phosphatase"/>
</dbReference>
<evidence type="ECO:0000313" key="4">
    <source>
        <dbReference type="Proteomes" id="UP000676336"/>
    </source>
</evidence>
<evidence type="ECO:0000313" key="3">
    <source>
        <dbReference type="EMBL" id="CAF5190863.1"/>
    </source>
</evidence>
<feature type="region of interest" description="Disordered" evidence="1">
    <location>
        <begin position="1"/>
        <end position="100"/>
    </location>
</feature>
<sequence>MATGITTTTTTANSSTTNSTTANSSTANPSKTNSTTANSSTTTNSTTTNSTTANSSTTNSTTTNSIIVKPKDLGTTNDTRTSTRPGRTANKPPATTTKVPKDNTQKLKIMKNTFTVGTWNVRTLWAAGKLDLLRHEMNRYRYDIIGISEVRWTGKGETSRGDFIWSGENNHIRGVGILLSTKAKKSLMSYNPINSRIITARFNATPFNVTIIHVYAPTSDSSEDEIETFYDCVEETIIKAPKKDVIIITGGWNAKVGTDNTGWESVMGRYGYGSRNERGERLLEFAAEHNL</sequence>
<dbReference type="PANTHER" id="PTHR23227:SF85">
    <property type="entry name" value="CRANIOFACIAL DEVELOPMENT PROTEIN 2"/>
    <property type="match status" value="1"/>
</dbReference>
<organism evidence="3 4">
    <name type="scientific">Rotaria magnacalcarata</name>
    <dbReference type="NCBI Taxonomy" id="392030"/>
    <lineage>
        <taxon>Eukaryota</taxon>
        <taxon>Metazoa</taxon>
        <taxon>Spiralia</taxon>
        <taxon>Gnathifera</taxon>
        <taxon>Rotifera</taxon>
        <taxon>Eurotatoria</taxon>
        <taxon>Bdelloidea</taxon>
        <taxon>Philodinida</taxon>
        <taxon>Philodinidae</taxon>
        <taxon>Rotaria</taxon>
    </lineage>
</organism>